<evidence type="ECO:0000259" key="9">
    <source>
        <dbReference type="Pfam" id="PF00149"/>
    </source>
</evidence>
<evidence type="ECO:0000256" key="6">
    <source>
        <dbReference type="ARBA" id="ARBA00022839"/>
    </source>
</evidence>
<evidence type="ECO:0000313" key="11">
    <source>
        <dbReference type="EMBL" id="PWI26011.1"/>
    </source>
</evidence>
<name>A0A2U3ANB5_9BACL</name>
<dbReference type="PANTHER" id="PTHR30337">
    <property type="entry name" value="COMPONENT OF ATP-DEPENDENT DSDNA EXONUCLEASE"/>
    <property type="match status" value="1"/>
</dbReference>
<dbReference type="GO" id="GO:0004519">
    <property type="term" value="F:endonuclease activity"/>
    <property type="evidence" value="ECO:0007669"/>
    <property type="project" value="UniProtKB-KW"/>
</dbReference>
<dbReference type="InterPro" id="IPR050535">
    <property type="entry name" value="DNA_Repair-Maintenance_Comp"/>
</dbReference>
<dbReference type="InterPro" id="IPR004843">
    <property type="entry name" value="Calcineurin-like_PHP"/>
</dbReference>
<evidence type="ECO:0000259" key="10">
    <source>
        <dbReference type="Pfam" id="PF12320"/>
    </source>
</evidence>
<keyword evidence="4 8" id="KW-0540">Nuclease</keyword>
<dbReference type="Pfam" id="PF00149">
    <property type="entry name" value="Metallophos"/>
    <property type="match status" value="1"/>
</dbReference>
<dbReference type="NCBIfam" id="TIGR00619">
    <property type="entry name" value="sbcd"/>
    <property type="match status" value="1"/>
</dbReference>
<evidence type="ECO:0000313" key="12">
    <source>
        <dbReference type="Proteomes" id="UP000245938"/>
    </source>
</evidence>
<dbReference type="CDD" id="cd00840">
    <property type="entry name" value="MPP_Mre11_N"/>
    <property type="match status" value="1"/>
</dbReference>
<dbReference type="SUPFAM" id="SSF56300">
    <property type="entry name" value="Metallo-dependent phosphatases"/>
    <property type="match status" value="1"/>
</dbReference>
<protein>
    <recommendedName>
        <fullName evidence="3 8">Nuclease SbcCD subunit D</fullName>
    </recommendedName>
</protein>
<comment type="caution">
    <text evidence="11">The sequence shown here is derived from an EMBL/GenBank/DDBJ whole genome shotgun (WGS) entry which is preliminary data.</text>
</comment>
<accession>A0A2U3ANB5</accession>
<dbReference type="RefSeq" id="WP_109305432.1">
    <property type="nucleotide sequence ID" value="NZ_BJUF01000057.1"/>
</dbReference>
<dbReference type="GO" id="GO:0006260">
    <property type="term" value="P:DNA replication"/>
    <property type="evidence" value="ECO:0007669"/>
    <property type="project" value="UniProtKB-KW"/>
</dbReference>
<dbReference type="EMBL" id="QFVR01000005">
    <property type="protein sequence ID" value="PWI26011.1"/>
    <property type="molecule type" value="Genomic_DNA"/>
</dbReference>
<keyword evidence="5 8" id="KW-0378">Hydrolase</keyword>
<evidence type="ECO:0000256" key="7">
    <source>
        <dbReference type="ARBA" id="ARBA00023172"/>
    </source>
</evidence>
<feature type="domain" description="Calcineurin-like phosphoesterase" evidence="9">
    <location>
        <begin position="1"/>
        <end position="98"/>
    </location>
</feature>
<evidence type="ECO:0000256" key="2">
    <source>
        <dbReference type="ARBA" id="ARBA00011322"/>
    </source>
</evidence>
<sequence>MRILHTADWHLGKVVQGVSMLEEQRYIMQQLLAAIDDLKPDVVIVAGDIYDRSIPPVEAVKLLDETFKAIVKERHIPLLAIAGNHDSTSRIDFGSELFKTSGLYMRGKLDAQMPPIILQDEFGEVAFYLIPFADPQEVRYVFNDDAIRSNEQAMAKIMSAIDHKYARSVCIGHAFVTKNGVEEENPDDGERPLSIGGSECVDSNLFMPFSYTALGHLHQAHFVQDEKIRYSGSPLKYSISEENHKKGFLLIDLAADGKVTIDKQFVKPLRDMRRIEGKMDELLAMTPSDDYVYVTLLDDTVIITPMEKIRTVFPNAMHIERKILRGELEVVHLGESRQAMDSQTLFTAFYAEILGEQPDDAMQTLFNELLQDELDEEREQGGQRR</sequence>
<dbReference type="Proteomes" id="UP000245938">
    <property type="component" value="Unassembled WGS sequence"/>
</dbReference>
<keyword evidence="8" id="KW-0235">DNA replication</keyword>
<dbReference type="PANTHER" id="PTHR30337:SF0">
    <property type="entry name" value="NUCLEASE SBCCD SUBUNIT D"/>
    <property type="match status" value="1"/>
</dbReference>
<evidence type="ECO:0000256" key="5">
    <source>
        <dbReference type="ARBA" id="ARBA00022801"/>
    </source>
</evidence>
<keyword evidence="7 8" id="KW-0233">DNA recombination</keyword>
<dbReference type="InterPro" id="IPR026843">
    <property type="entry name" value="SbcD_C"/>
</dbReference>
<dbReference type="OrthoDB" id="9773856at2"/>
<dbReference type="Pfam" id="PF12320">
    <property type="entry name" value="SbcD_C"/>
    <property type="match status" value="1"/>
</dbReference>
<reference evidence="11 12" key="1">
    <citation type="submission" date="2018-05" db="EMBL/GenBank/DDBJ databases">
        <title>Kurthia sibirica genome sequence.</title>
        <authorList>
            <person name="Maclea K.S."/>
            <person name="Goen A.E."/>
        </authorList>
    </citation>
    <scope>NUCLEOTIDE SEQUENCE [LARGE SCALE GENOMIC DNA]</scope>
    <source>
        <strain evidence="11 12">ATCC 49154</strain>
    </source>
</reference>
<evidence type="ECO:0000256" key="3">
    <source>
        <dbReference type="ARBA" id="ARBA00013365"/>
    </source>
</evidence>
<dbReference type="InterPro" id="IPR041796">
    <property type="entry name" value="Mre11_N"/>
</dbReference>
<comment type="similarity">
    <text evidence="1 8">Belongs to the SbcD family.</text>
</comment>
<keyword evidence="8" id="KW-0255">Endonuclease</keyword>
<feature type="domain" description="Nuclease SbcCD subunit D C-terminal" evidence="10">
    <location>
        <begin position="268"/>
        <end position="352"/>
    </location>
</feature>
<comment type="subunit">
    <text evidence="2 8">Heterodimer of SbcC and SbcD.</text>
</comment>
<dbReference type="Gene3D" id="3.60.21.10">
    <property type="match status" value="1"/>
</dbReference>
<dbReference type="AlphaFoldDB" id="A0A2U3ANB5"/>
<keyword evidence="12" id="KW-1185">Reference proteome</keyword>
<proteinExistence type="inferred from homology"/>
<dbReference type="InterPro" id="IPR029052">
    <property type="entry name" value="Metallo-depent_PP-like"/>
</dbReference>
<evidence type="ECO:0000256" key="8">
    <source>
        <dbReference type="RuleBase" id="RU363069"/>
    </source>
</evidence>
<gene>
    <name evidence="8" type="primary">sbcD</name>
    <name evidence="11" type="ORF">DEX24_05625</name>
</gene>
<keyword evidence="6 8" id="KW-0269">Exonuclease</keyword>
<organism evidence="11 12">
    <name type="scientific">Kurthia sibirica</name>
    <dbReference type="NCBI Taxonomy" id="202750"/>
    <lineage>
        <taxon>Bacteria</taxon>
        <taxon>Bacillati</taxon>
        <taxon>Bacillota</taxon>
        <taxon>Bacilli</taxon>
        <taxon>Bacillales</taxon>
        <taxon>Caryophanaceae</taxon>
        <taxon>Kurthia</taxon>
    </lineage>
</organism>
<dbReference type="InterPro" id="IPR004593">
    <property type="entry name" value="SbcD"/>
</dbReference>
<comment type="function">
    <text evidence="8">SbcCD cleaves DNA hairpin structures. These structures can inhibit DNA replication and are intermediates in certain DNA recombination reactions. The complex acts as a 3'-&gt;5' double strand exonuclease that can open hairpins. It also has a 5' single-strand endonuclease activity.</text>
</comment>
<evidence type="ECO:0000256" key="4">
    <source>
        <dbReference type="ARBA" id="ARBA00022722"/>
    </source>
</evidence>
<dbReference type="GO" id="GO:0006310">
    <property type="term" value="P:DNA recombination"/>
    <property type="evidence" value="ECO:0007669"/>
    <property type="project" value="UniProtKB-KW"/>
</dbReference>
<evidence type="ECO:0000256" key="1">
    <source>
        <dbReference type="ARBA" id="ARBA00010555"/>
    </source>
</evidence>
<dbReference type="GO" id="GO:0008408">
    <property type="term" value="F:3'-5' exonuclease activity"/>
    <property type="evidence" value="ECO:0007669"/>
    <property type="project" value="InterPro"/>
</dbReference>